<organism evidence="2 3">
    <name type="scientific">Thalassovita mangrovi</name>
    <dbReference type="NCBI Taxonomy" id="2692236"/>
    <lineage>
        <taxon>Bacteria</taxon>
        <taxon>Pseudomonadati</taxon>
        <taxon>Pseudomonadota</taxon>
        <taxon>Alphaproteobacteria</taxon>
        <taxon>Rhodobacterales</taxon>
        <taxon>Roseobacteraceae</taxon>
        <taxon>Thalassovita</taxon>
    </lineage>
</organism>
<dbReference type="RefSeq" id="WP_160975342.1">
    <property type="nucleotide sequence ID" value="NZ_WWEN01000011.1"/>
</dbReference>
<keyword evidence="3" id="KW-1185">Reference proteome</keyword>
<dbReference type="EMBL" id="WWEN01000011">
    <property type="protein sequence ID" value="MYM57438.1"/>
    <property type="molecule type" value="Genomic_DNA"/>
</dbReference>
<name>A0A6L8LN23_9RHOB</name>
<dbReference type="Proteomes" id="UP000479043">
    <property type="component" value="Unassembled WGS sequence"/>
</dbReference>
<proteinExistence type="predicted"/>
<gene>
    <name evidence="2" type="ORF">GR167_19130</name>
</gene>
<keyword evidence="1" id="KW-0812">Transmembrane</keyword>
<reference evidence="2 3" key="1">
    <citation type="submission" date="2020-01" db="EMBL/GenBank/DDBJ databases">
        <authorList>
            <person name="Chen S."/>
        </authorList>
    </citation>
    <scope>NUCLEOTIDE SEQUENCE [LARGE SCALE GENOMIC DNA]</scope>
    <source>
        <strain evidence="2 3">GS-10</strain>
    </source>
</reference>
<protein>
    <submittedName>
        <fullName evidence="2">Biotin/lipoyl-binding protein</fullName>
    </submittedName>
</protein>
<dbReference type="InterPro" id="IPR050739">
    <property type="entry name" value="MFP"/>
</dbReference>
<feature type="transmembrane region" description="Helical" evidence="1">
    <location>
        <begin position="29"/>
        <end position="46"/>
    </location>
</feature>
<evidence type="ECO:0000313" key="3">
    <source>
        <dbReference type="Proteomes" id="UP000479043"/>
    </source>
</evidence>
<evidence type="ECO:0000313" key="2">
    <source>
        <dbReference type="EMBL" id="MYM57438.1"/>
    </source>
</evidence>
<dbReference type="Gene3D" id="2.40.50.100">
    <property type="match status" value="1"/>
</dbReference>
<sequence>MVRRLRNRPRPDTHANQLRKAGGNWARRVYLVLLLALAMGLGNYVWGDLLLFRADGIILCRRVDIAATSVVRVEEVFVTRGQSVEAGDLLLRVSSAEILDAIAEQTLRIAELAREEAALRSRVRRADALLPLARRRALRMSEAAARLADPTAKSLVTADRLARALDDEYDAEAEQAQLSAESTALEAEIATLTSARAAAAEALKGLEHHYAAGEIRAGVSGTISAQVPAVGEVFAAATPLLSIHSGQEYVLAYLPSRYLLPINEGMRVRMSDGRLTASGEIVEILTISDTLPDAFRTAFKPGDRRQLARIRLSRPHSFPLFSDIRVTQDFRLQRVADAGLAWLRGHRPLPGDDALAAAGQ</sequence>
<comment type="caution">
    <text evidence="2">The sequence shown here is derived from an EMBL/GenBank/DDBJ whole genome shotgun (WGS) entry which is preliminary data.</text>
</comment>
<dbReference type="PANTHER" id="PTHR30386">
    <property type="entry name" value="MEMBRANE FUSION SUBUNIT OF EMRAB-TOLC MULTIDRUG EFFLUX PUMP"/>
    <property type="match status" value="1"/>
</dbReference>
<keyword evidence="1" id="KW-0472">Membrane</keyword>
<dbReference type="AlphaFoldDB" id="A0A6L8LN23"/>
<accession>A0A6L8LN23</accession>
<dbReference type="Gene3D" id="1.10.287.470">
    <property type="entry name" value="Helix hairpin bin"/>
    <property type="match status" value="1"/>
</dbReference>
<keyword evidence="1" id="KW-1133">Transmembrane helix</keyword>
<evidence type="ECO:0000256" key="1">
    <source>
        <dbReference type="SAM" id="Phobius"/>
    </source>
</evidence>